<accession>A0AAW1NKI5</accession>
<reference evidence="1 2" key="1">
    <citation type="journal article" date="2024" name="BMC Genomics">
        <title>De novo assembly and annotation of Popillia japonica's genome with initial clues to its potential as an invasive pest.</title>
        <authorList>
            <person name="Cucini C."/>
            <person name="Boschi S."/>
            <person name="Funari R."/>
            <person name="Cardaioli E."/>
            <person name="Iannotti N."/>
            <person name="Marturano G."/>
            <person name="Paoli F."/>
            <person name="Bruttini M."/>
            <person name="Carapelli A."/>
            <person name="Frati F."/>
            <person name="Nardi F."/>
        </authorList>
    </citation>
    <scope>NUCLEOTIDE SEQUENCE [LARGE SCALE GENOMIC DNA]</scope>
    <source>
        <strain evidence="1">DMR45628</strain>
    </source>
</reference>
<gene>
    <name evidence="1" type="ORF">QE152_g585</name>
</gene>
<evidence type="ECO:0000313" key="2">
    <source>
        <dbReference type="Proteomes" id="UP001458880"/>
    </source>
</evidence>
<name>A0AAW1NKI5_POPJA</name>
<proteinExistence type="predicted"/>
<dbReference type="AlphaFoldDB" id="A0AAW1NKI5"/>
<sequence>MILQAVCCPLLPTVARISSSFVFDGLFLVCLYFGDVDVAEALLHVFIDDKSPHVYATIFVQVLSANRNVSSFIFTPLWKWMSEIVKSTIDFLVCLGKIFGEIKDVVKVIKEMKQIQLG</sequence>
<dbReference type="EMBL" id="JASPKY010000003">
    <property type="protein sequence ID" value="KAK9758515.1"/>
    <property type="molecule type" value="Genomic_DNA"/>
</dbReference>
<dbReference type="Proteomes" id="UP001458880">
    <property type="component" value="Unassembled WGS sequence"/>
</dbReference>
<organism evidence="1 2">
    <name type="scientific">Popillia japonica</name>
    <name type="common">Japanese beetle</name>
    <dbReference type="NCBI Taxonomy" id="7064"/>
    <lineage>
        <taxon>Eukaryota</taxon>
        <taxon>Metazoa</taxon>
        <taxon>Ecdysozoa</taxon>
        <taxon>Arthropoda</taxon>
        <taxon>Hexapoda</taxon>
        <taxon>Insecta</taxon>
        <taxon>Pterygota</taxon>
        <taxon>Neoptera</taxon>
        <taxon>Endopterygota</taxon>
        <taxon>Coleoptera</taxon>
        <taxon>Polyphaga</taxon>
        <taxon>Scarabaeiformia</taxon>
        <taxon>Scarabaeidae</taxon>
        <taxon>Rutelinae</taxon>
        <taxon>Popillia</taxon>
    </lineage>
</organism>
<evidence type="ECO:0000313" key="1">
    <source>
        <dbReference type="EMBL" id="KAK9758515.1"/>
    </source>
</evidence>
<protein>
    <submittedName>
        <fullName evidence="1">Uncharacterized protein</fullName>
    </submittedName>
</protein>
<comment type="caution">
    <text evidence="1">The sequence shown here is derived from an EMBL/GenBank/DDBJ whole genome shotgun (WGS) entry which is preliminary data.</text>
</comment>
<keyword evidence="2" id="KW-1185">Reference proteome</keyword>